<dbReference type="EMBL" id="NOII01000001">
    <property type="protein sequence ID" value="OYD58746.1"/>
    <property type="molecule type" value="Genomic_DNA"/>
</dbReference>
<dbReference type="GO" id="GO:0016757">
    <property type="term" value="F:glycosyltransferase activity"/>
    <property type="evidence" value="ECO:0007669"/>
    <property type="project" value="InterPro"/>
</dbReference>
<dbReference type="Gene3D" id="3.40.50.2000">
    <property type="entry name" value="Glycogen Phosphorylase B"/>
    <property type="match status" value="2"/>
</dbReference>
<dbReference type="AlphaFoldDB" id="A0A235FBP5"/>
<evidence type="ECO:0000259" key="1">
    <source>
        <dbReference type="Pfam" id="PF00534"/>
    </source>
</evidence>
<proteinExistence type="predicted"/>
<comment type="caution">
    <text evidence="2">The sequence shown here is derived from an EMBL/GenBank/DDBJ whole genome shotgun (WGS) entry which is preliminary data.</text>
</comment>
<dbReference type="Pfam" id="PF00534">
    <property type="entry name" value="Glycos_transf_1"/>
    <property type="match status" value="1"/>
</dbReference>
<dbReference type="OrthoDB" id="9772485at2"/>
<organism evidence="2 3">
    <name type="scientific">Fictibacillus aquaticus</name>
    <dbReference type="NCBI Taxonomy" id="2021314"/>
    <lineage>
        <taxon>Bacteria</taxon>
        <taxon>Bacillati</taxon>
        <taxon>Bacillota</taxon>
        <taxon>Bacilli</taxon>
        <taxon>Bacillales</taxon>
        <taxon>Fictibacillaceae</taxon>
        <taxon>Fictibacillus</taxon>
    </lineage>
</organism>
<dbReference type="InterPro" id="IPR001296">
    <property type="entry name" value="Glyco_trans_1"/>
</dbReference>
<reference evidence="2 3" key="1">
    <citation type="submission" date="2017-07" db="EMBL/GenBank/DDBJ databases">
        <title>Fictibacillus sp. nov. GDSW-R2A3 Genome sequencing and assembly.</title>
        <authorList>
            <person name="Mayilraj S."/>
        </authorList>
    </citation>
    <scope>NUCLEOTIDE SEQUENCE [LARGE SCALE GENOMIC DNA]</scope>
    <source>
        <strain evidence="2 3">GDSW-R2A3</strain>
    </source>
</reference>
<accession>A0A235FBP5</accession>
<dbReference type="PANTHER" id="PTHR46660:SF2">
    <property type="entry name" value="GLYCOSYLTRANSFERASE 1 DOMAIN-CONTAINING PROTEIN 1"/>
    <property type="match status" value="1"/>
</dbReference>
<dbReference type="Proteomes" id="UP000215059">
    <property type="component" value="Unassembled WGS sequence"/>
</dbReference>
<evidence type="ECO:0000313" key="2">
    <source>
        <dbReference type="EMBL" id="OYD58746.1"/>
    </source>
</evidence>
<dbReference type="PANTHER" id="PTHR46660">
    <property type="match status" value="1"/>
</dbReference>
<dbReference type="SUPFAM" id="SSF53756">
    <property type="entry name" value="UDP-Glycosyltransferase/glycogen phosphorylase"/>
    <property type="match status" value="1"/>
</dbReference>
<dbReference type="CDD" id="cd03801">
    <property type="entry name" value="GT4_PimA-like"/>
    <property type="match status" value="1"/>
</dbReference>
<name>A0A235FBP5_9BACL</name>
<gene>
    <name evidence="2" type="ORF">CGZ90_02270</name>
</gene>
<dbReference type="RefSeq" id="WP_094250707.1">
    <property type="nucleotide sequence ID" value="NZ_JBHLXL010000001.1"/>
</dbReference>
<evidence type="ECO:0000313" key="3">
    <source>
        <dbReference type="Proteomes" id="UP000215059"/>
    </source>
</evidence>
<keyword evidence="3" id="KW-1185">Reference proteome</keyword>
<feature type="domain" description="Glycosyl transferase family 1" evidence="1">
    <location>
        <begin position="158"/>
        <end position="315"/>
    </location>
</feature>
<dbReference type="InterPro" id="IPR052622">
    <property type="entry name" value="Glycosyltransferase_G1"/>
</dbReference>
<sequence length="342" mass="39056">MNKTVKKIMFFTPYYSQSRGNSTTAKRIEAGLRQEGYHVSVFAYDESAWSASSQQMLDEADIVHILHFGRFMEWQQMYSVKLDKPYVITSGGTDVNHSLQSEDSGKYHDFLLNAVAVIVFSLDARQTLISVLPELEKKIKIIPQGVYLPDTGVSQTLELPAGSPRFLLPAGLRSVKDIFFAIRPLLQLRSEYKDLTLLIIGAKLDEDIYHRLTLIQKKLPWIHYHPAVELSQMPEVYKWSDVVINTSISEGQPTSLLEAMSFQKPVLGRNNGGNRSIIDHQENGFIFCDSDDFFHYAKVLLSNKNAAEQMGEKGEAYVKKHHDIQQEIFLYDKIYQTKGEQR</sequence>
<protein>
    <recommendedName>
        <fullName evidence="1">Glycosyl transferase family 1 domain-containing protein</fullName>
    </recommendedName>
</protein>